<comment type="caution">
    <text evidence="2">The sequence shown here is derived from an EMBL/GenBank/DDBJ whole genome shotgun (WGS) entry which is preliminary data.</text>
</comment>
<proteinExistence type="predicted"/>
<name>A0A8S4FMX6_PLUXY</name>
<protein>
    <submittedName>
        <fullName evidence="2">(diamondback moth) hypothetical protein</fullName>
    </submittedName>
</protein>
<dbReference type="EMBL" id="CAJHNJ030000039">
    <property type="protein sequence ID" value="CAG9129772.1"/>
    <property type="molecule type" value="Genomic_DNA"/>
</dbReference>
<evidence type="ECO:0000256" key="1">
    <source>
        <dbReference type="SAM" id="MobiDB-lite"/>
    </source>
</evidence>
<dbReference type="AlphaFoldDB" id="A0A8S4FMX6"/>
<evidence type="ECO:0000313" key="3">
    <source>
        <dbReference type="Proteomes" id="UP000653454"/>
    </source>
</evidence>
<evidence type="ECO:0000313" key="2">
    <source>
        <dbReference type="EMBL" id="CAG9129772.1"/>
    </source>
</evidence>
<accession>A0A8S4FMX6</accession>
<sequence length="337" mass="37670">MAARDRIYSDFATYVAETGKLDELKTLSADLDSDIEDSRNFMKQIQKMYAEASIIQTPRDAEPSNTNSDLAQHEEITKFLECGPPRLLLPDMSHLYDCEVDIDQTLSQLKSVLDSLPKIDRKPEVFNLKPGLSDLDFSSNLEQHASSLDLVNKRLTYLKNIKNTGRDERNMELEAKFEHLCQDVDLFTKMVEAKSKMAESRTILLAETDCFRYNELIEKQLGLINEIVFILTGHCEDLARPHYRCTSSSRPPASARSSISTRATCTMCWIFVRSSIGARAVNLGSAVYPPGDNYTRSFPVDSSLVEVTVSGGGRGAPDPRDVAQWDAPRATGSCSPR</sequence>
<keyword evidence="3" id="KW-1185">Reference proteome</keyword>
<gene>
    <name evidence="2" type="ORF">PLXY2_LOCUS9651</name>
</gene>
<dbReference type="Proteomes" id="UP000653454">
    <property type="component" value="Unassembled WGS sequence"/>
</dbReference>
<organism evidence="2 3">
    <name type="scientific">Plutella xylostella</name>
    <name type="common">Diamondback moth</name>
    <name type="synonym">Plutella maculipennis</name>
    <dbReference type="NCBI Taxonomy" id="51655"/>
    <lineage>
        <taxon>Eukaryota</taxon>
        <taxon>Metazoa</taxon>
        <taxon>Ecdysozoa</taxon>
        <taxon>Arthropoda</taxon>
        <taxon>Hexapoda</taxon>
        <taxon>Insecta</taxon>
        <taxon>Pterygota</taxon>
        <taxon>Neoptera</taxon>
        <taxon>Endopterygota</taxon>
        <taxon>Lepidoptera</taxon>
        <taxon>Glossata</taxon>
        <taxon>Ditrysia</taxon>
        <taxon>Yponomeutoidea</taxon>
        <taxon>Plutellidae</taxon>
        <taxon>Plutella</taxon>
    </lineage>
</organism>
<reference evidence="2" key="1">
    <citation type="submission" date="2020-11" db="EMBL/GenBank/DDBJ databases">
        <authorList>
            <person name="Whiteford S."/>
        </authorList>
    </citation>
    <scope>NUCLEOTIDE SEQUENCE</scope>
</reference>
<feature type="region of interest" description="Disordered" evidence="1">
    <location>
        <begin position="310"/>
        <end position="337"/>
    </location>
</feature>